<evidence type="ECO:0000313" key="7">
    <source>
        <dbReference type="Proteomes" id="UP000036923"/>
    </source>
</evidence>
<dbReference type="GO" id="GO:0030973">
    <property type="term" value="F:molybdate ion binding"/>
    <property type="evidence" value="ECO:0007669"/>
    <property type="project" value="TreeGrafter"/>
</dbReference>
<feature type="binding site" evidence="4">
    <location>
        <position position="71"/>
    </location>
    <ligand>
        <name>molybdate</name>
        <dbReference type="ChEBI" id="CHEBI:36264"/>
    </ligand>
</feature>
<evidence type="ECO:0000256" key="1">
    <source>
        <dbReference type="ARBA" id="ARBA00009175"/>
    </source>
</evidence>
<dbReference type="eggNOG" id="COG0725">
    <property type="taxonomic scope" value="Bacteria"/>
</dbReference>
<feature type="binding site" evidence="4">
    <location>
        <position position="42"/>
    </location>
    <ligand>
        <name>molybdate</name>
        <dbReference type="ChEBI" id="CHEBI:36264"/>
    </ligand>
</feature>
<dbReference type="InterPro" id="IPR005950">
    <property type="entry name" value="ModA"/>
</dbReference>
<evidence type="ECO:0000256" key="3">
    <source>
        <dbReference type="ARBA" id="ARBA00022729"/>
    </source>
</evidence>
<evidence type="ECO:0000313" key="6">
    <source>
        <dbReference type="EMBL" id="KNY30060.1"/>
    </source>
</evidence>
<evidence type="ECO:0000256" key="5">
    <source>
        <dbReference type="SAM" id="SignalP"/>
    </source>
</evidence>
<dbReference type="OrthoDB" id="9785015at2"/>
<dbReference type="PANTHER" id="PTHR30632:SF0">
    <property type="entry name" value="SULFATE-BINDING PROTEIN"/>
    <property type="match status" value="1"/>
</dbReference>
<dbReference type="PANTHER" id="PTHR30632">
    <property type="entry name" value="MOLYBDATE-BINDING PERIPLASMIC PROTEIN"/>
    <property type="match status" value="1"/>
</dbReference>
<dbReference type="SUPFAM" id="SSF53850">
    <property type="entry name" value="Periplasmic binding protein-like II"/>
    <property type="match status" value="1"/>
</dbReference>
<proteinExistence type="inferred from homology"/>
<dbReference type="PIRSF" id="PIRSF004846">
    <property type="entry name" value="ModA"/>
    <property type="match status" value="1"/>
</dbReference>
<accession>A0A0L6JWS6</accession>
<dbReference type="Pfam" id="PF13531">
    <property type="entry name" value="SBP_bac_11"/>
    <property type="match status" value="1"/>
</dbReference>
<gene>
    <name evidence="6" type="ORF">Bccel_5337</name>
</gene>
<keyword evidence="4" id="KW-0500">Molybdenum</keyword>
<dbReference type="GO" id="GO:0046872">
    <property type="term" value="F:metal ion binding"/>
    <property type="evidence" value="ECO:0007669"/>
    <property type="project" value="UniProtKB-KW"/>
</dbReference>
<protein>
    <submittedName>
        <fullName evidence="6">Molybdenum ABC transporter, periplasmic molybdate-binding protein</fullName>
    </submittedName>
</protein>
<dbReference type="NCBIfam" id="TIGR01256">
    <property type="entry name" value="modA"/>
    <property type="match status" value="1"/>
</dbReference>
<feature type="binding site" evidence="4">
    <location>
        <position position="185"/>
    </location>
    <ligand>
        <name>molybdate</name>
        <dbReference type="ChEBI" id="CHEBI:36264"/>
    </ligand>
</feature>
<evidence type="ECO:0000256" key="4">
    <source>
        <dbReference type="PIRSR" id="PIRSR004846-1"/>
    </source>
</evidence>
<keyword evidence="7" id="KW-1185">Reference proteome</keyword>
<evidence type="ECO:0000256" key="2">
    <source>
        <dbReference type="ARBA" id="ARBA00022723"/>
    </source>
</evidence>
<dbReference type="RefSeq" id="WP_036944812.1">
    <property type="nucleotide sequence ID" value="NZ_JQKC01000036.1"/>
</dbReference>
<dbReference type="EMBL" id="LGTC01000001">
    <property type="protein sequence ID" value="KNY30060.1"/>
    <property type="molecule type" value="Genomic_DNA"/>
</dbReference>
<keyword evidence="3 5" id="KW-0732">Signal</keyword>
<feature type="chain" id="PRO_5039054628" evidence="5">
    <location>
        <begin position="19"/>
        <end position="268"/>
    </location>
</feature>
<sequence precursor="true">MKKIYLLLLAMVMMYVFAGCGKGDEIAAESGSERITVFAAASLSESFTELAKEFKKKEGNNVKVEFNFAGSQTLKTLLENGAKADIYAPAEISFIDELKNKGFLNDYKVLAKNKLVLANNIRSKYDVKDLKSLASRGIRIAVGDKTVPVGKYWIKALERALEDDVIDEEDMQLIEGNIKTRELNVKDIVSKVYLNEVDVGVVYATDLTEANTGKLKAVEVAVFDKIIASYPIAILNGSEDRDYVKRFYGYVLSDEGKKLLQKHKFIVD</sequence>
<dbReference type="AlphaFoldDB" id="A0A0L6JWS6"/>
<dbReference type="PROSITE" id="PS51257">
    <property type="entry name" value="PROKAR_LIPOPROTEIN"/>
    <property type="match status" value="1"/>
</dbReference>
<keyword evidence="2 4" id="KW-0479">Metal-binding</keyword>
<dbReference type="STRING" id="398512.Bccel_5337"/>
<feature type="binding site" evidence="4">
    <location>
        <position position="203"/>
    </location>
    <ligand>
        <name>molybdate</name>
        <dbReference type="ChEBI" id="CHEBI:36264"/>
    </ligand>
</feature>
<feature type="signal peptide" evidence="5">
    <location>
        <begin position="1"/>
        <end position="18"/>
    </location>
</feature>
<dbReference type="PATRIC" id="fig|398512.5.peg.5592"/>
<comment type="similarity">
    <text evidence="1">Belongs to the bacterial solute-binding protein ModA family.</text>
</comment>
<dbReference type="Proteomes" id="UP000036923">
    <property type="component" value="Unassembled WGS sequence"/>
</dbReference>
<comment type="caution">
    <text evidence="6">The sequence shown here is derived from an EMBL/GenBank/DDBJ whole genome shotgun (WGS) entry which is preliminary data.</text>
</comment>
<dbReference type="InterPro" id="IPR050682">
    <property type="entry name" value="ModA/WtpA"/>
</dbReference>
<organism evidence="6 7">
    <name type="scientific">Pseudobacteroides cellulosolvens ATCC 35603 = DSM 2933</name>
    <dbReference type="NCBI Taxonomy" id="398512"/>
    <lineage>
        <taxon>Bacteria</taxon>
        <taxon>Bacillati</taxon>
        <taxon>Bacillota</taxon>
        <taxon>Clostridia</taxon>
        <taxon>Eubacteriales</taxon>
        <taxon>Oscillospiraceae</taxon>
        <taxon>Pseudobacteroides</taxon>
    </lineage>
</organism>
<dbReference type="GO" id="GO:0015689">
    <property type="term" value="P:molybdate ion transport"/>
    <property type="evidence" value="ECO:0007669"/>
    <property type="project" value="InterPro"/>
</dbReference>
<reference evidence="7" key="1">
    <citation type="submission" date="2015-07" db="EMBL/GenBank/DDBJ databases">
        <title>Near-Complete Genome Sequence of the Cellulolytic Bacterium Bacteroides (Pseudobacteroides) cellulosolvens ATCC 35603.</title>
        <authorList>
            <person name="Dassa B."/>
            <person name="Utturkar S.M."/>
            <person name="Klingeman D.M."/>
            <person name="Hurt R.A."/>
            <person name="Keller M."/>
            <person name="Xu J."/>
            <person name="Reddy Y.H.K."/>
            <person name="Borovok I."/>
            <person name="Grinberg I.R."/>
            <person name="Lamed R."/>
            <person name="Zhivin O."/>
            <person name="Bayer E.A."/>
            <person name="Brown S.D."/>
        </authorList>
    </citation>
    <scope>NUCLEOTIDE SEQUENCE [LARGE SCALE GENOMIC DNA]</scope>
    <source>
        <strain evidence="7">DSM 2933</strain>
    </source>
</reference>
<name>A0A0L6JWS6_9FIRM</name>
<dbReference type="Gene3D" id="3.40.190.10">
    <property type="entry name" value="Periplasmic binding protein-like II"/>
    <property type="match status" value="2"/>
</dbReference>